<sequence length="30" mass="3286">MASKKDKKTLLKELGKAAKKSKAVTKVKVK</sequence>
<comment type="caution">
    <text evidence="1">The sequence shown here is derived from an EMBL/GenBank/DDBJ whole genome shotgun (WGS) entry which is preliminary data.</text>
</comment>
<accession>A0A366JM06</accession>
<gene>
    <name evidence="1" type="ORF">DFO70_11725</name>
</gene>
<name>A0A366JM06_CYTFI</name>
<keyword evidence="2" id="KW-1185">Reference proteome</keyword>
<dbReference type="AlphaFoldDB" id="A0A366JM06"/>
<protein>
    <submittedName>
        <fullName evidence="1">Uncharacterized protein</fullName>
    </submittedName>
</protein>
<organism evidence="1 2">
    <name type="scientific">Cytobacillus firmus</name>
    <name type="common">Bacillus firmus</name>
    <dbReference type="NCBI Taxonomy" id="1399"/>
    <lineage>
        <taxon>Bacteria</taxon>
        <taxon>Bacillati</taxon>
        <taxon>Bacillota</taxon>
        <taxon>Bacilli</taxon>
        <taxon>Bacillales</taxon>
        <taxon>Bacillaceae</taxon>
        <taxon>Cytobacillus</taxon>
    </lineage>
</organism>
<dbReference type="Proteomes" id="UP000252731">
    <property type="component" value="Unassembled WGS sequence"/>
</dbReference>
<proteinExistence type="predicted"/>
<evidence type="ECO:0000313" key="2">
    <source>
        <dbReference type="Proteomes" id="UP000252731"/>
    </source>
</evidence>
<dbReference type="EMBL" id="QNSF01000017">
    <property type="protein sequence ID" value="RBP87837.1"/>
    <property type="molecule type" value="Genomic_DNA"/>
</dbReference>
<reference evidence="1 2" key="1">
    <citation type="submission" date="2018-06" db="EMBL/GenBank/DDBJ databases">
        <title>Freshwater and sediment microbial communities from various areas in North America, analyzing microbe dynamics in response to fracking.</title>
        <authorList>
            <person name="Lamendella R."/>
        </authorList>
    </citation>
    <scope>NUCLEOTIDE SEQUENCE [LARGE SCALE GENOMIC DNA]</scope>
    <source>
        <strain evidence="1 2">14_TX</strain>
    </source>
</reference>
<evidence type="ECO:0000313" key="1">
    <source>
        <dbReference type="EMBL" id="RBP87837.1"/>
    </source>
</evidence>